<dbReference type="SUPFAM" id="SSF53597">
    <property type="entry name" value="Dihydrofolate reductase-like"/>
    <property type="match status" value="1"/>
</dbReference>
<dbReference type="EMBL" id="JBHUIR010000054">
    <property type="protein sequence ID" value="MFD2260887.1"/>
    <property type="molecule type" value="Genomic_DNA"/>
</dbReference>
<dbReference type="Gene3D" id="3.40.430.10">
    <property type="entry name" value="Dihydrofolate Reductase, subunit A"/>
    <property type="match status" value="1"/>
</dbReference>
<dbReference type="InterPro" id="IPR001796">
    <property type="entry name" value="DHFR_dom"/>
</dbReference>
<evidence type="ECO:0000256" key="5">
    <source>
        <dbReference type="ARBA" id="ARBA00022857"/>
    </source>
</evidence>
<accession>A0ABW5DIE1</accession>
<evidence type="ECO:0000256" key="7">
    <source>
        <dbReference type="ARBA" id="ARBA00025067"/>
    </source>
</evidence>
<keyword evidence="5 8" id="KW-0521">NADP</keyword>
<evidence type="ECO:0000256" key="8">
    <source>
        <dbReference type="PIRNR" id="PIRNR000194"/>
    </source>
</evidence>
<evidence type="ECO:0000256" key="2">
    <source>
        <dbReference type="ARBA" id="ARBA00009539"/>
    </source>
</evidence>
<comment type="pathway">
    <text evidence="1 8">Cofactor biosynthesis; tetrahydrofolate biosynthesis; 5,6,7,8-tetrahydrofolate from 7,8-dihydrofolate: step 1/1.</text>
</comment>
<dbReference type="PROSITE" id="PS51330">
    <property type="entry name" value="DHFR_2"/>
    <property type="match status" value="1"/>
</dbReference>
<name>A0ABW5DIE1_9HYPH</name>
<protein>
    <recommendedName>
        <fullName evidence="3 8">Dihydrofolate reductase</fullName>
        <ecNumber evidence="3 8">1.5.1.3</ecNumber>
    </recommendedName>
</protein>
<dbReference type="PIRSF" id="PIRSF000194">
    <property type="entry name" value="DHFR"/>
    <property type="match status" value="1"/>
</dbReference>
<feature type="domain" description="DHFR" evidence="10">
    <location>
        <begin position="2"/>
        <end position="162"/>
    </location>
</feature>
<evidence type="ECO:0000256" key="6">
    <source>
        <dbReference type="ARBA" id="ARBA00023002"/>
    </source>
</evidence>
<dbReference type="InterPro" id="IPR012259">
    <property type="entry name" value="DHFR"/>
</dbReference>
<dbReference type="PANTHER" id="PTHR48069:SF3">
    <property type="entry name" value="DIHYDROFOLATE REDUCTASE"/>
    <property type="match status" value="1"/>
</dbReference>
<dbReference type="PANTHER" id="PTHR48069">
    <property type="entry name" value="DIHYDROFOLATE REDUCTASE"/>
    <property type="match status" value="1"/>
</dbReference>
<dbReference type="Pfam" id="PF00186">
    <property type="entry name" value="DHFR_1"/>
    <property type="match status" value="1"/>
</dbReference>
<dbReference type="InterPro" id="IPR024072">
    <property type="entry name" value="DHFR-like_dom_sf"/>
</dbReference>
<dbReference type="RefSeq" id="WP_345098160.1">
    <property type="nucleotide sequence ID" value="NZ_BAABGS010000012.1"/>
</dbReference>
<comment type="similarity">
    <text evidence="2 8 9">Belongs to the dihydrofolate reductase family.</text>
</comment>
<proteinExistence type="inferred from homology"/>
<dbReference type="EC" id="1.5.1.3" evidence="3 8"/>
<reference evidence="12" key="1">
    <citation type="journal article" date="2019" name="Int. J. Syst. Evol. Microbiol.">
        <title>The Global Catalogue of Microorganisms (GCM) 10K type strain sequencing project: providing services to taxonomists for standard genome sequencing and annotation.</title>
        <authorList>
            <consortium name="The Broad Institute Genomics Platform"/>
            <consortium name="The Broad Institute Genome Sequencing Center for Infectious Disease"/>
            <person name="Wu L."/>
            <person name="Ma J."/>
        </authorList>
    </citation>
    <scope>NUCLEOTIDE SEQUENCE [LARGE SCALE GENOMIC DNA]</scope>
    <source>
        <strain evidence="12">KCTC 23707</strain>
    </source>
</reference>
<keyword evidence="12" id="KW-1185">Reference proteome</keyword>
<evidence type="ECO:0000256" key="9">
    <source>
        <dbReference type="RuleBase" id="RU004474"/>
    </source>
</evidence>
<comment type="catalytic activity">
    <reaction evidence="8">
        <text>(6S)-5,6,7,8-tetrahydrofolate + NADP(+) = 7,8-dihydrofolate + NADPH + H(+)</text>
        <dbReference type="Rhea" id="RHEA:15009"/>
        <dbReference type="ChEBI" id="CHEBI:15378"/>
        <dbReference type="ChEBI" id="CHEBI:57451"/>
        <dbReference type="ChEBI" id="CHEBI:57453"/>
        <dbReference type="ChEBI" id="CHEBI:57783"/>
        <dbReference type="ChEBI" id="CHEBI:58349"/>
        <dbReference type="EC" id="1.5.1.3"/>
    </reaction>
</comment>
<evidence type="ECO:0000256" key="1">
    <source>
        <dbReference type="ARBA" id="ARBA00004903"/>
    </source>
</evidence>
<comment type="function">
    <text evidence="7 8">Key enzyme in folate metabolism. Catalyzes an essential reaction for de novo glycine and purine synthesis, and for DNA precursor synthesis.</text>
</comment>
<evidence type="ECO:0000313" key="11">
    <source>
        <dbReference type="EMBL" id="MFD2260887.1"/>
    </source>
</evidence>
<dbReference type="CDD" id="cd00209">
    <property type="entry name" value="DHFR"/>
    <property type="match status" value="1"/>
</dbReference>
<keyword evidence="6 8" id="KW-0560">Oxidoreductase</keyword>
<comment type="caution">
    <text evidence="11">The sequence shown here is derived from an EMBL/GenBank/DDBJ whole genome shotgun (WGS) entry which is preliminary data.</text>
</comment>
<evidence type="ECO:0000256" key="3">
    <source>
        <dbReference type="ARBA" id="ARBA00012856"/>
    </source>
</evidence>
<evidence type="ECO:0000256" key="4">
    <source>
        <dbReference type="ARBA" id="ARBA00022563"/>
    </source>
</evidence>
<dbReference type="GO" id="GO:0004146">
    <property type="term" value="F:dihydrofolate reductase activity"/>
    <property type="evidence" value="ECO:0007669"/>
    <property type="project" value="UniProtKB-EC"/>
</dbReference>
<dbReference type="InterPro" id="IPR017925">
    <property type="entry name" value="DHFR_CS"/>
</dbReference>
<dbReference type="PROSITE" id="PS00075">
    <property type="entry name" value="DHFR_1"/>
    <property type="match status" value="1"/>
</dbReference>
<sequence>MAIALVVAAARNGVIGRDGDMPWRLSSDLKRFKSITMGRPIIMGRKTWESLGRPLPGRQNIVITRQPDFTAPGAEVASSLDEALERARALAGEGDVFIIGGGEIYRQAIPQADRLHVTHVEAEVEGDTVFPEIGPEWKPVHEERVPAGEKDDFPTRYVIYER</sequence>
<evidence type="ECO:0000259" key="10">
    <source>
        <dbReference type="PROSITE" id="PS51330"/>
    </source>
</evidence>
<evidence type="ECO:0000313" key="12">
    <source>
        <dbReference type="Proteomes" id="UP001597373"/>
    </source>
</evidence>
<dbReference type="PRINTS" id="PR00070">
    <property type="entry name" value="DHFR"/>
</dbReference>
<gene>
    <name evidence="11" type="ORF">ACFSMZ_14130</name>
</gene>
<dbReference type="Proteomes" id="UP001597373">
    <property type="component" value="Unassembled WGS sequence"/>
</dbReference>
<keyword evidence="4 8" id="KW-0554">One-carbon metabolism</keyword>
<organism evidence="11 12">
    <name type="scientific">Chelativorans composti</name>
    <dbReference type="NCBI Taxonomy" id="768533"/>
    <lineage>
        <taxon>Bacteria</taxon>
        <taxon>Pseudomonadati</taxon>
        <taxon>Pseudomonadota</taxon>
        <taxon>Alphaproteobacteria</taxon>
        <taxon>Hyphomicrobiales</taxon>
        <taxon>Phyllobacteriaceae</taxon>
        <taxon>Chelativorans</taxon>
    </lineage>
</organism>